<dbReference type="HOGENOM" id="CLU_1728000_0_0_11"/>
<gene>
    <name evidence="1" type="ORF">BN381_100180</name>
</gene>
<comment type="caution">
    <text evidence="1">The sequence shown here is derived from an EMBL/GenBank/DDBJ whole genome shotgun (WGS) entry which is preliminary data.</text>
</comment>
<keyword evidence="2" id="KW-1185">Reference proteome</keyword>
<protein>
    <submittedName>
        <fullName evidence="1">Uncharacterized protein</fullName>
    </submittedName>
</protein>
<evidence type="ECO:0000313" key="2">
    <source>
        <dbReference type="Proteomes" id="UP000018291"/>
    </source>
</evidence>
<reference evidence="1 2" key="1">
    <citation type="journal article" date="2013" name="ISME J.">
        <title>Metabolic model for the filamentous 'Candidatus Microthrix parvicella' based on genomic and metagenomic analyses.</title>
        <authorList>
            <person name="Jon McIlroy S."/>
            <person name="Kristiansen R."/>
            <person name="Albertsen M."/>
            <person name="Michael Karst S."/>
            <person name="Rossetti S."/>
            <person name="Lund Nielsen J."/>
            <person name="Tandoi V."/>
            <person name="James Seviour R."/>
            <person name="Nielsen P.H."/>
        </authorList>
    </citation>
    <scope>NUCLEOTIDE SEQUENCE [LARGE SCALE GENOMIC DNA]</scope>
    <source>
        <strain evidence="1 2">RN1</strain>
    </source>
</reference>
<sequence>MLGGGGHQRLCAGVQRAESPLVDGVVEAPVADMAGEHGVLLARGDGGVESGDDLDQRFRCCSERCGDRWRGGELRGPQRGLAFGSTPVEVPLASAALQRGADLGDRQLSGLVGVLRFGEHCDCVAASAFVVRDQCGGERLAEIVGEPVGVL</sequence>
<dbReference type="AlphaFoldDB" id="R4YWG7"/>
<evidence type="ECO:0000313" key="1">
    <source>
        <dbReference type="EMBL" id="CCM62293.1"/>
    </source>
</evidence>
<proteinExistence type="predicted"/>
<dbReference type="Proteomes" id="UP000018291">
    <property type="component" value="Unassembled WGS sequence"/>
</dbReference>
<organism evidence="1 2">
    <name type="scientific">Candidatus Neomicrothrix parvicella RN1</name>
    <dbReference type="NCBI Taxonomy" id="1229780"/>
    <lineage>
        <taxon>Bacteria</taxon>
        <taxon>Bacillati</taxon>
        <taxon>Actinomycetota</taxon>
        <taxon>Acidimicrobiia</taxon>
        <taxon>Acidimicrobiales</taxon>
        <taxon>Microthrixaceae</taxon>
        <taxon>Candidatus Neomicrothrix</taxon>
    </lineage>
</organism>
<dbReference type="STRING" id="1229780.BN381_100180"/>
<name>R4YWG7_9ACTN</name>
<dbReference type="EMBL" id="CANL01000002">
    <property type="protein sequence ID" value="CCM62293.1"/>
    <property type="molecule type" value="Genomic_DNA"/>
</dbReference>
<accession>R4YWG7</accession>